<name>A0A8S5MT36_9CAUD</name>
<sequence length="44" mass="4927">MRLRLFTPFGFYTPVSPTNFNFAPHLGQIKLFPPTSSGDAKSCH</sequence>
<reference evidence="1" key="1">
    <citation type="journal article" date="2021" name="Proc. Natl. Acad. Sci. U.S.A.">
        <title>A Catalog of Tens of Thousands of Viruses from Human Metagenomes Reveals Hidden Associations with Chronic Diseases.</title>
        <authorList>
            <person name="Tisza M.J."/>
            <person name="Buck C.B."/>
        </authorList>
    </citation>
    <scope>NUCLEOTIDE SEQUENCE</scope>
    <source>
        <strain evidence="1">CtDcW16</strain>
    </source>
</reference>
<protein>
    <submittedName>
        <fullName evidence="1">Uncharacterized protein</fullName>
    </submittedName>
</protein>
<proteinExistence type="predicted"/>
<accession>A0A8S5MT36</accession>
<evidence type="ECO:0000313" key="1">
    <source>
        <dbReference type="EMBL" id="DAD85470.1"/>
    </source>
</evidence>
<organism evidence="1">
    <name type="scientific">Siphoviridae sp. ctDcW16</name>
    <dbReference type="NCBI Taxonomy" id="2826199"/>
    <lineage>
        <taxon>Viruses</taxon>
        <taxon>Duplodnaviria</taxon>
        <taxon>Heunggongvirae</taxon>
        <taxon>Uroviricota</taxon>
        <taxon>Caudoviricetes</taxon>
    </lineage>
</organism>
<dbReference type="EMBL" id="BK014983">
    <property type="protein sequence ID" value="DAD85470.1"/>
    <property type="molecule type" value="Genomic_DNA"/>
</dbReference>